<feature type="compositionally biased region" description="Polar residues" evidence="1">
    <location>
        <begin position="1"/>
        <end position="11"/>
    </location>
</feature>
<organism evidence="2 3">
    <name type="scientific">Oryza meyeriana var. granulata</name>
    <dbReference type="NCBI Taxonomy" id="110450"/>
    <lineage>
        <taxon>Eukaryota</taxon>
        <taxon>Viridiplantae</taxon>
        <taxon>Streptophyta</taxon>
        <taxon>Embryophyta</taxon>
        <taxon>Tracheophyta</taxon>
        <taxon>Spermatophyta</taxon>
        <taxon>Magnoliopsida</taxon>
        <taxon>Liliopsida</taxon>
        <taxon>Poales</taxon>
        <taxon>Poaceae</taxon>
        <taxon>BOP clade</taxon>
        <taxon>Oryzoideae</taxon>
        <taxon>Oryzeae</taxon>
        <taxon>Oryzinae</taxon>
        <taxon>Oryza</taxon>
        <taxon>Oryza meyeriana</taxon>
    </lineage>
</organism>
<feature type="region of interest" description="Disordered" evidence="1">
    <location>
        <begin position="1"/>
        <end position="23"/>
    </location>
</feature>
<comment type="caution">
    <text evidence="2">The sequence shown here is derived from an EMBL/GenBank/DDBJ whole genome shotgun (WGS) entry which is preliminary data.</text>
</comment>
<evidence type="ECO:0000313" key="3">
    <source>
        <dbReference type="Proteomes" id="UP000479710"/>
    </source>
</evidence>
<dbReference type="AlphaFoldDB" id="A0A6G1DQT9"/>
<keyword evidence="3" id="KW-1185">Reference proteome</keyword>
<evidence type="ECO:0000256" key="1">
    <source>
        <dbReference type="SAM" id="MobiDB-lite"/>
    </source>
</evidence>
<sequence length="73" mass="7996">MSAASPSTTPQPAGAGGPDRHGQQRWVALVEPLRFFRFRDATIILGVIELTRSRCLGNGKRRGHGRGLIWRSA</sequence>
<accession>A0A6G1DQT9</accession>
<evidence type="ECO:0000313" key="2">
    <source>
        <dbReference type="EMBL" id="KAF0914033.1"/>
    </source>
</evidence>
<dbReference type="Proteomes" id="UP000479710">
    <property type="component" value="Unassembled WGS sequence"/>
</dbReference>
<dbReference type="EMBL" id="SPHZ02000006">
    <property type="protein sequence ID" value="KAF0914033.1"/>
    <property type="molecule type" value="Genomic_DNA"/>
</dbReference>
<gene>
    <name evidence="2" type="ORF">E2562_026453</name>
</gene>
<proteinExistence type="predicted"/>
<reference evidence="2 3" key="1">
    <citation type="submission" date="2019-11" db="EMBL/GenBank/DDBJ databases">
        <title>Whole genome sequence of Oryza granulata.</title>
        <authorList>
            <person name="Li W."/>
        </authorList>
    </citation>
    <scope>NUCLEOTIDE SEQUENCE [LARGE SCALE GENOMIC DNA]</scope>
    <source>
        <strain evidence="3">cv. Menghai</strain>
        <tissue evidence="2">Leaf</tissue>
    </source>
</reference>
<name>A0A6G1DQT9_9ORYZ</name>
<protein>
    <submittedName>
        <fullName evidence="2">Uncharacterized protein</fullName>
    </submittedName>
</protein>